<reference evidence="1 2" key="1">
    <citation type="journal article" date="2015" name="Stand. Genomic Sci.">
        <title>Genomic Encyclopedia of Bacterial and Archaeal Type Strains, Phase III: the genomes of soil and plant-associated and newly described type strains.</title>
        <authorList>
            <person name="Whitman W.B."/>
            <person name="Woyke T."/>
            <person name="Klenk H.P."/>
            <person name="Zhou Y."/>
            <person name="Lilburn T.G."/>
            <person name="Beck B.J."/>
            <person name="De Vos P."/>
            <person name="Vandamme P."/>
            <person name="Eisen J.A."/>
            <person name="Garrity G."/>
            <person name="Hugenholtz P."/>
            <person name="Kyrpides N.C."/>
        </authorList>
    </citation>
    <scope>NUCLEOTIDE SEQUENCE [LARGE SCALE GENOMIC DNA]</scope>
    <source>
        <strain evidence="1 2">CGMCC 1.2546</strain>
    </source>
</reference>
<accession>A0A562N516</accession>
<evidence type="ECO:0000313" key="1">
    <source>
        <dbReference type="EMBL" id="TWI26961.1"/>
    </source>
</evidence>
<sequence>MRRLYHFLKAQYAVAAIKKRCLRVSRIEDLNDAFEFIGIALDDKRDRIHLSSYRRRLDLEQGIICMSETWSKPQMWGHYGENFRGMVLGFDVSEGDFFKLRYRKTRPRLADLGLSSYAEIGPEHLKELARIKSDGWAYEDEWRWLLPLVNSEVIQGQTHYFQPFGPNLRLKEIIAGPKFRERSYEQMREMVKGMGVEVMLARGDFAKFEVTRQRQLNLWPPVRPQTP</sequence>
<name>A0A562N516_9HYPH</name>
<dbReference type="AlphaFoldDB" id="A0A562N516"/>
<gene>
    <name evidence="1" type="ORF">IQ26_05657</name>
</gene>
<organism evidence="1 2">
    <name type="scientific">Mesorhizobium tianshanense</name>
    <dbReference type="NCBI Taxonomy" id="39844"/>
    <lineage>
        <taxon>Bacteria</taxon>
        <taxon>Pseudomonadati</taxon>
        <taxon>Pseudomonadota</taxon>
        <taxon>Alphaproteobacteria</taxon>
        <taxon>Hyphomicrobiales</taxon>
        <taxon>Phyllobacteriaceae</taxon>
        <taxon>Mesorhizobium</taxon>
    </lineage>
</organism>
<proteinExistence type="predicted"/>
<keyword evidence="2" id="KW-1185">Reference proteome</keyword>
<dbReference type="OrthoDB" id="4119964at2"/>
<evidence type="ECO:0000313" key="2">
    <source>
        <dbReference type="Proteomes" id="UP000317122"/>
    </source>
</evidence>
<evidence type="ECO:0008006" key="3">
    <source>
        <dbReference type="Google" id="ProtNLM"/>
    </source>
</evidence>
<comment type="caution">
    <text evidence="1">The sequence shown here is derived from an EMBL/GenBank/DDBJ whole genome shotgun (WGS) entry which is preliminary data.</text>
</comment>
<dbReference type="Proteomes" id="UP000317122">
    <property type="component" value="Unassembled WGS sequence"/>
</dbReference>
<dbReference type="EMBL" id="VLKT01000044">
    <property type="protein sequence ID" value="TWI26961.1"/>
    <property type="molecule type" value="Genomic_DNA"/>
</dbReference>
<dbReference type="RefSeq" id="WP_162458096.1">
    <property type="nucleotide sequence ID" value="NZ_BSPF01000015.1"/>
</dbReference>
<protein>
    <recommendedName>
        <fullName evidence="3">DUF2971 family protein</fullName>
    </recommendedName>
</protein>